<evidence type="ECO:0000313" key="4">
    <source>
        <dbReference type="Proteomes" id="UP001417504"/>
    </source>
</evidence>
<dbReference type="InterPro" id="IPR026960">
    <property type="entry name" value="RVT-Znf"/>
</dbReference>
<dbReference type="Proteomes" id="UP001417504">
    <property type="component" value="Unassembled WGS sequence"/>
</dbReference>
<feature type="region of interest" description="Disordered" evidence="1">
    <location>
        <begin position="209"/>
        <end position="243"/>
    </location>
</feature>
<evidence type="ECO:0000313" key="3">
    <source>
        <dbReference type="EMBL" id="KAK9146679.1"/>
    </source>
</evidence>
<gene>
    <name evidence="3" type="ORF">Sjap_006582</name>
</gene>
<dbReference type="EMBL" id="JBBNAE010000002">
    <property type="protein sequence ID" value="KAK9146679.1"/>
    <property type="molecule type" value="Genomic_DNA"/>
</dbReference>
<sequence length="423" mass="48841">MKQGKQLVSGARDDAETWQTTKLRLSSATPWDLINEAIGKKIKRPVQLIVFVDDKATLVCSNLRQKVSMLKWNDTTPKESRFHIEGWSQEAHWRTQKFHCKEEWLLVEGLPYNIWDKCIMDFIGKHYGGLLCSHLGVTEDRRHRILIKWRGRGRTEKRLREKGCIYSDLTEDIIESSETTGDWPSKGSLSLEAGTTKKPMIVVGDDTTVYGNDDEEYVPENTQEDDNSSTTFDEGYGNEEEEDMENKIEGYCFPEWSHDVRRRLPDSDIEEASKLMGRIAEVQLRPGIEDKRLWVASTEGSFTMKSMFEHLYRGDRLVVQYYKATWKNGAPNKVKFLCWLICKEHINVAEILQRRLSSCSLSPHCCGLWRKGPETIEHLFFNCSCTSRFWDRFVDELGVDMSPMSTLATCLSANPPFVQGKKR</sequence>
<proteinExistence type="predicted"/>
<feature type="domain" description="Reverse transcriptase zinc-binding" evidence="2">
    <location>
        <begin position="302"/>
        <end position="390"/>
    </location>
</feature>
<dbReference type="Pfam" id="PF13966">
    <property type="entry name" value="zf-RVT"/>
    <property type="match status" value="1"/>
</dbReference>
<comment type="caution">
    <text evidence="3">The sequence shown here is derived from an EMBL/GenBank/DDBJ whole genome shotgun (WGS) entry which is preliminary data.</text>
</comment>
<organism evidence="3 4">
    <name type="scientific">Stephania japonica</name>
    <dbReference type="NCBI Taxonomy" id="461633"/>
    <lineage>
        <taxon>Eukaryota</taxon>
        <taxon>Viridiplantae</taxon>
        <taxon>Streptophyta</taxon>
        <taxon>Embryophyta</taxon>
        <taxon>Tracheophyta</taxon>
        <taxon>Spermatophyta</taxon>
        <taxon>Magnoliopsida</taxon>
        <taxon>Ranunculales</taxon>
        <taxon>Menispermaceae</taxon>
        <taxon>Menispermoideae</taxon>
        <taxon>Cissampelideae</taxon>
        <taxon>Stephania</taxon>
    </lineage>
</organism>
<keyword evidence="4" id="KW-1185">Reference proteome</keyword>
<evidence type="ECO:0000256" key="1">
    <source>
        <dbReference type="SAM" id="MobiDB-lite"/>
    </source>
</evidence>
<accession>A0AAP0PL68</accession>
<dbReference type="AlphaFoldDB" id="A0AAP0PL68"/>
<evidence type="ECO:0000259" key="2">
    <source>
        <dbReference type="Pfam" id="PF13966"/>
    </source>
</evidence>
<protein>
    <recommendedName>
        <fullName evidence="2">Reverse transcriptase zinc-binding domain-containing protein</fullName>
    </recommendedName>
</protein>
<reference evidence="3 4" key="1">
    <citation type="submission" date="2024-01" db="EMBL/GenBank/DDBJ databases">
        <title>Genome assemblies of Stephania.</title>
        <authorList>
            <person name="Yang L."/>
        </authorList>
    </citation>
    <scope>NUCLEOTIDE SEQUENCE [LARGE SCALE GENOMIC DNA]</scope>
    <source>
        <strain evidence="3">QJT</strain>
        <tissue evidence="3">Leaf</tissue>
    </source>
</reference>
<name>A0AAP0PL68_9MAGN</name>
<feature type="compositionally biased region" description="Acidic residues" evidence="1">
    <location>
        <begin position="212"/>
        <end position="227"/>
    </location>
</feature>